<dbReference type="Proteomes" id="UP000199584">
    <property type="component" value="Unassembled WGS sequence"/>
</dbReference>
<reference evidence="2" key="1">
    <citation type="submission" date="2016-10" db="EMBL/GenBank/DDBJ databases">
        <authorList>
            <person name="Varghese N."/>
            <person name="Submissions S."/>
        </authorList>
    </citation>
    <scope>NUCLEOTIDE SEQUENCE [LARGE SCALE GENOMIC DNA]</scope>
    <source>
        <strain evidence="2">DSM 3669</strain>
    </source>
</reference>
<dbReference type="EMBL" id="FOYM01000012">
    <property type="protein sequence ID" value="SFR05677.1"/>
    <property type="molecule type" value="Genomic_DNA"/>
</dbReference>
<accession>A0A1I6DJX1</accession>
<evidence type="ECO:0000313" key="1">
    <source>
        <dbReference type="EMBL" id="SFR05677.1"/>
    </source>
</evidence>
<dbReference type="STRING" id="39060.SAMN05660706_11272"/>
<dbReference type="AlphaFoldDB" id="A0A1I6DJX1"/>
<evidence type="ECO:0000313" key="2">
    <source>
        <dbReference type="Proteomes" id="UP000199584"/>
    </source>
</evidence>
<protein>
    <submittedName>
        <fullName evidence="1">Uncharacterized protein</fullName>
    </submittedName>
</protein>
<sequence>MNLAGCTFFVPFAKSGILPLIYENGRVLKEEHDPEGVEITTELGVVWAHLSYVEPMNVTEKLLTTVGCYTSATILPVSVKS</sequence>
<keyword evidence="2" id="KW-1185">Reference proteome</keyword>
<name>A0A1I6DJX1_9FIRM</name>
<organism evidence="1 2">
    <name type="scientific">Desulfoscipio geothermicus DSM 3669</name>
    <dbReference type="NCBI Taxonomy" id="1121426"/>
    <lineage>
        <taxon>Bacteria</taxon>
        <taxon>Bacillati</taxon>
        <taxon>Bacillota</taxon>
        <taxon>Clostridia</taxon>
        <taxon>Eubacteriales</taxon>
        <taxon>Desulfallaceae</taxon>
        <taxon>Desulfoscipio</taxon>
    </lineage>
</organism>
<gene>
    <name evidence="1" type="ORF">SAMN05660706_11272</name>
</gene>
<proteinExistence type="predicted"/>